<dbReference type="Gene3D" id="1.50.10.20">
    <property type="match status" value="1"/>
</dbReference>
<organism evidence="1 2">
    <name type="scientific">Hungatella hathewayi</name>
    <dbReference type="NCBI Taxonomy" id="154046"/>
    <lineage>
        <taxon>Bacteria</taxon>
        <taxon>Bacillati</taxon>
        <taxon>Bacillota</taxon>
        <taxon>Clostridia</taxon>
        <taxon>Lachnospirales</taxon>
        <taxon>Lachnospiraceae</taxon>
        <taxon>Hungatella</taxon>
    </lineage>
</organism>
<dbReference type="GO" id="GO:0005975">
    <property type="term" value="P:carbohydrate metabolic process"/>
    <property type="evidence" value="ECO:0007669"/>
    <property type="project" value="InterPro"/>
</dbReference>
<dbReference type="Pfam" id="PF20737">
    <property type="entry name" value="Glyco_hydro127C"/>
    <property type="match status" value="1"/>
</dbReference>
<dbReference type="EMBL" id="BQNJ01000001">
    <property type="protein sequence ID" value="GKG99619.1"/>
    <property type="molecule type" value="Genomic_DNA"/>
</dbReference>
<dbReference type="InterPro" id="IPR049046">
    <property type="entry name" value="Beta-AFase-like_GH127_middle"/>
</dbReference>
<proteinExistence type="predicted"/>
<dbReference type="InterPro" id="IPR049049">
    <property type="entry name" value="Beta-AFase-like_GH127_C"/>
</dbReference>
<dbReference type="InterPro" id="IPR049174">
    <property type="entry name" value="Beta-AFase-like"/>
</dbReference>
<comment type="caution">
    <text evidence="1">The sequence shown here is derived from an EMBL/GenBank/DDBJ whole genome shotgun (WGS) entry which is preliminary data.</text>
</comment>
<dbReference type="InterPro" id="IPR008928">
    <property type="entry name" value="6-hairpin_glycosidase_sf"/>
</dbReference>
<protein>
    <submittedName>
        <fullName evidence="1">Uncharacterized protein</fullName>
    </submittedName>
</protein>
<evidence type="ECO:0000313" key="1">
    <source>
        <dbReference type="EMBL" id="GKG99619.1"/>
    </source>
</evidence>
<dbReference type="Pfam" id="PF07944">
    <property type="entry name" value="Beta-AFase-like_GH127_cat"/>
    <property type="match status" value="1"/>
</dbReference>
<dbReference type="Pfam" id="PF20736">
    <property type="entry name" value="Glyco_hydro127M"/>
    <property type="match status" value="1"/>
</dbReference>
<dbReference type="InterPro" id="IPR012878">
    <property type="entry name" value="Beta-AFase-like_GH127_cat"/>
</dbReference>
<dbReference type="PANTHER" id="PTHR43465:SF2">
    <property type="entry name" value="DUF1680 DOMAIN PROTEIN (AFU_ORTHOLOGUE AFUA_1G08910)"/>
    <property type="match status" value="1"/>
</dbReference>
<dbReference type="PANTHER" id="PTHR43465">
    <property type="entry name" value="DUF1680 DOMAIN PROTEIN (AFU_ORTHOLOGUE AFUA_1G08910)"/>
    <property type="match status" value="1"/>
</dbReference>
<gene>
    <name evidence="1" type="ORF">CE91St55_16010</name>
</gene>
<reference evidence="1" key="1">
    <citation type="submission" date="2022-01" db="EMBL/GenBank/DDBJ databases">
        <title>Novel bile acid biosynthetic pathways are enriched in the microbiome of centenarians.</title>
        <authorList>
            <person name="Sato Y."/>
            <person name="Atarashi K."/>
            <person name="Plichta R.D."/>
            <person name="Arai Y."/>
            <person name="Sasajima S."/>
            <person name="Kearney M.S."/>
            <person name="Suda W."/>
            <person name="Takeshita K."/>
            <person name="Sasaki T."/>
            <person name="Okamoto S."/>
            <person name="Skelly N.A."/>
            <person name="Okamura Y."/>
            <person name="Vlamakis H."/>
            <person name="Li Y."/>
            <person name="Tanoue T."/>
            <person name="Takei H."/>
            <person name="Nittono H."/>
            <person name="Narushima S."/>
            <person name="Irie J."/>
            <person name="Itoh H."/>
            <person name="Moriya K."/>
            <person name="Sugiura Y."/>
            <person name="Suematsu M."/>
            <person name="Moritoki N."/>
            <person name="Shibata S."/>
            <person name="Littman R.D."/>
            <person name="Fischbach A.M."/>
            <person name="Uwamino Y."/>
            <person name="Inoue T."/>
            <person name="Honda A."/>
            <person name="Hattori M."/>
            <person name="Murai T."/>
            <person name="Xavier J.R."/>
            <person name="Hirose N."/>
            <person name="Honda K."/>
        </authorList>
    </citation>
    <scope>NUCLEOTIDE SEQUENCE</scope>
    <source>
        <strain evidence="1">CE91-St55</strain>
    </source>
</reference>
<dbReference type="SUPFAM" id="SSF48208">
    <property type="entry name" value="Six-hairpin glycosidases"/>
    <property type="match status" value="1"/>
</dbReference>
<dbReference type="AlphaFoldDB" id="A0A413XER7"/>
<accession>A0A413XER7</accession>
<evidence type="ECO:0000313" key="2">
    <source>
        <dbReference type="Proteomes" id="UP001055091"/>
    </source>
</evidence>
<sequence length="644" mass="74311">MDCMIKSPFWDRYLKLVREQLIPYQWGILTDRIPCETESHAVRNFQIAAGVKEGEFSGFVFQDSDLYKWIEAVGDILQYGRDEDLEQKADEIIGYIVSAQQEDGYLNTYYQLKEPDRKWTNLLECHELYCAGHLIEAAVAYHKGTGKDGLLKAACRLADCVDRTFGPEEGKFHGYPGHQEIELALLKLYDVTGEERYLNLSSYFLEARGNNRFFEEEFERRGRISHWTRGQVDEPNREYNQYPYAYYNQFHIPVRQQKKAVGHAVRAVYMYAAMARMAGCCRDEKLLDTCRELWKNITGTQMYITGSIGSTPSGEAFTRAYDLPNDTNYSETCASVGLIRFAMEMLLNEADSSYADVIEKALYNTVLSGLSLDGRHFFYVNPLEAVPEVCEANPERHHVKTVRQAWYACACCPPNIARTIADLQSLIYSVDGERFYVHQYIGSEREVTLPSGTFRLIQESELPWKGRSVFRFESENPVSGELALRIPQWCVRYSLTMNQHSVTDFSVERGYLVVKREWKDGDVLEWVLEMEPSFCQADQRIFYDAGKAALIRGPLVYCLEEADNGPYLHECRVDVQGKPELYWEETLGGYYGITVPGVRYSGRRQECLYEKAFVEKQAVKLKAVPYFLWNNRGEGEMITWIDIM</sequence>
<name>A0A413XER7_9FIRM</name>
<dbReference type="Proteomes" id="UP001055091">
    <property type="component" value="Unassembled WGS sequence"/>
</dbReference>
<dbReference type="RefSeq" id="WP_118076705.1">
    <property type="nucleotide sequence ID" value="NZ_BQNJ01000001.1"/>
</dbReference>